<reference evidence="1" key="1">
    <citation type="submission" date="2023-07" db="EMBL/GenBank/DDBJ databases">
        <title>Black Yeasts Isolated from many extreme environments.</title>
        <authorList>
            <person name="Coleine C."/>
            <person name="Stajich J.E."/>
            <person name="Selbmann L."/>
        </authorList>
    </citation>
    <scope>NUCLEOTIDE SEQUENCE</scope>
    <source>
        <strain evidence="1">CCFEE 5714</strain>
    </source>
</reference>
<dbReference type="EMBL" id="JAUTXU010000166">
    <property type="protein sequence ID" value="KAK3702012.1"/>
    <property type="molecule type" value="Genomic_DNA"/>
</dbReference>
<protein>
    <submittedName>
        <fullName evidence="1">Uncharacterized protein</fullName>
    </submittedName>
</protein>
<evidence type="ECO:0000313" key="1">
    <source>
        <dbReference type="EMBL" id="KAK3702012.1"/>
    </source>
</evidence>
<keyword evidence="2" id="KW-1185">Reference proteome</keyword>
<proteinExistence type="predicted"/>
<sequence>MVQYQPFYGRRAKIAKHKWYWKLEQLPGSCGTLWNFLNNRNYLFKSSSKKPRLMRLASRAQRCLPSYENCSIKELKAICAQQRLQLSGSEKKQDIVDRLELEDEAKTFNGFLDLPAELRNVIYSMHFDEFEAMDIPFPPPITTVSKQLRQETLLLFFRSCIFAVDMWNPGVRYGMFEQRRMDASWATRQVFTRLPASYLGSIRQLQIKAPVLTQWGWRKTRWAVDLRTSDGTISVQPFERRYYDDAETLDQERHPGFREKVEGQLKQEFGAIAARHGEMKLKRADLGMLFWVFFVRDQ</sequence>
<name>A0ACC3MT41_9PEZI</name>
<comment type="caution">
    <text evidence="1">The sequence shown here is derived from an EMBL/GenBank/DDBJ whole genome shotgun (WGS) entry which is preliminary data.</text>
</comment>
<organism evidence="1 2">
    <name type="scientific">Vermiconidia calcicola</name>
    <dbReference type="NCBI Taxonomy" id="1690605"/>
    <lineage>
        <taxon>Eukaryota</taxon>
        <taxon>Fungi</taxon>
        <taxon>Dikarya</taxon>
        <taxon>Ascomycota</taxon>
        <taxon>Pezizomycotina</taxon>
        <taxon>Dothideomycetes</taxon>
        <taxon>Dothideomycetidae</taxon>
        <taxon>Mycosphaerellales</taxon>
        <taxon>Extremaceae</taxon>
        <taxon>Vermiconidia</taxon>
    </lineage>
</organism>
<accession>A0ACC3MT41</accession>
<gene>
    <name evidence="1" type="ORF">LTR37_015126</name>
</gene>
<dbReference type="Proteomes" id="UP001281147">
    <property type="component" value="Unassembled WGS sequence"/>
</dbReference>
<evidence type="ECO:0000313" key="2">
    <source>
        <dbReference type="Proteomes" id="UP001281147"/>
    </source>
</evidence>